<gene>
    <name evidence="1" type="ORF">DDF67_06035</name>
</gene>
<accession>A0A2T9K738</accession>
<dbReference type="RefSeq" id="WP_109100023.1">
    <property type="nucleotide sequence ID" value="NZ_QDKQ01000028.1"/>
</dbReference>
<comment type="caution">
    <text evidence="1">The sequence shown here is derived from an EMBL/GenBank/DDBJ whole genome shotgun (WGS) entry which is preliminary data.</text>
</comment>
<reference evidence="1 2" key="1">
    <citation type="submission" date="2018-04" db="EMBL/GenBank/DDBJ databases">
        <title>The genome sequence of Caulobacter sp. 744.</title>
        <authorList>
            <person name="Gao J."/>
            <person name="Sun J."/>
        </authorList>
    </citation>
    <scope>NUCLEOTIDE SEQUENCE [LARGE SCALE GENOMIC DNA]</scope>
    <source>
        <strain evidence="1 2">774</strain>
    </source>
</reference>
<dbReference type="AlphaFoldDB" id="A0A2T9K738"/>
<dbReference type="Proteomes" id="UP000245073">
    <property type="component" value="Unassembled WGS sequence"/>
</dbReference>
<proteinExistence type="predicted"/>
<evidence type="ECO:0000313" key="2">
    <source>
        <dbReference type="Proteomes" id="UP000245073"/>
    </source>
</evidence>
<dbReference type="EMBL" id="QDKQ01000028">
    <property type="protein sequence ID" value="PVM91798.1"/>
    <property type="molecule type" value="Genomic_DNA"/>
</dbReference>
<name>A0A2T9K738_9CAUL</name>
<keyword evidence="2" id="KW-1185">Reference proteome</keyword>
<evidence type="ECO:0000313" key="1">
    <source>
        <dbReference type="EMBL" id="PVM91798.1"/>
    </source>
</evidence>
<protein>
    <submittedName>
        <fullName evidence="1">Uncharacterized protein</fullName>
    </submittedName>
</protein>
<sequence>MVNRRKLMLSHGGVKLYHSWKGARALTWWYALEPGHEAEGGGRDFDIRNLPEAFLSGLDLDMARTTDAAETLKAYDRMLEAHREALRRAIGAGHDFEASVARDHRKGGGGVLGWLRRALAAR</sequence>
<organism evidence="1 2">
    <name type="scientific">Caulobacter endophyticus</name>
    <dbReference type="NCBI Taxonomy" id="2172652"/>
    <lineage>
        <taxon>Bacteria</taxon>
        <taxon>Pseudomonadati</taxon>
        <taxon>Pseudomonadota</taxon>
        <taxon>Alphaproteobacteria</taxon>
        <taxon>Caulobacterales</taxon>
        <taxon>Caulobacteraceae</taxon>
        <taxon>Caulobacter</taxon>
    </lineage>
</organism>